<dbReference type="eggNOG" id="KOG1121">
    <property type="taxonomic scope" value="Eukaryota"/>
</dbReference>
<name>A8NMU2_COPC7</name>
<dbReference type="InterPro" id="IPR052035">
    <property type="entry name" value="ZnF_BED_domain_contain"/>
</dbReference>
<evidence type="ECO:0000313" key="7">
    <source>
        <dbReference type="EMBL" id="EAU86831.2"/>
    </source>
</evidence>
<feature type="compositionally biased region" description="Low complexity" evidence="6">
    <location>
        <begin position="1"/>
        <end position="13"/>
    </location>
</feature>
<feature type="region of interest" description="Disordered" evidence="6">
    <location>
        <begin position="377"/>
        <end position="406"/>
    </location>
</feature>
<dbReference type="HOGENOM" id="CLU_013565_3_0_1"/>
<keyword evidence="5" id="KW-0539">Nucleus</keyword>
<keyword evidence="4" id="KW-0862">Zinc</keyword>
<feature type="compositionally biased region" description="Basic and acidic residues" evidence="6">
    <location>
        <begin position="26"/>
        <end position="39"/>
    </location>
</feature>
<feature type="region of interest" description="Disordered" evidence="6">
    <location>
        <begin position="1"/>
        <end position="74"/>
    </location>
</feature>
<sequence length="646" mass="71891">MTTASSTSTPNSNLRRSGRAHVPSKRLQEARGDYSDDHHHHPSNAEDSDASIQEVANSSQPVSSTPPATEEDANATVQCSHFATRFDIYNKTNEEVLAAQRATWTSSCYDHFKAPTIKEEGGVVWYQFACKSHPSIVVRRCRTDESTGNLVCHVKGCTPVDNAESRAISAFAHGSVYNKLRHRVQIAIWIAKSRRPFSIIEDPDLNQIMKDLNSAVENPTRRMVSRDIQQIFKITRDSVKAKLQAYPGMLHIAADGWTSPNVISFIGATIHYLGDDSSIVSNILDFIKLKEAHTGQYLASKLASCLNEYGITDKILAFTGDNVSNNDTMLEELKLLIPGFRGEKVQVRCFAHVLNLIVKAVLSAFAKTLKTTEATSLGDLNDDLDDDDDSDVESVSDNDDGDNAVADDYEVPPGLEESDATQVQEIADEADLDERLARMSSADSRLARDSITKLRKLAIRICNSPTISKDLKSCCEQTNLPAKKMIKDVATRWNSTAELLQRALELCAALDRLTNMPEHNRARGARLQRFRLSSDEWKVVNELAPLLDGMLYVTKVVSQSRVPLVQDVIPLIDSLTSLFDEYIGDESLMLPVRHAALRGLKMLNKYYARTDKSIIYQHCHEVWKREEEVMATWARSGASFAILGAF</sequence>
<dbReference type="GO" id="GO:0008270">
    <property type="term" value="F:zinc ion binding"/>
    <property type="evidence" value="ECO:0007669"/>
    <property type="project" value="UniProtKB-KW"/>
</dbReference>
<organism evidence="7 8">
    <name type="scientific">Coprinopsis cinerea (strain Okayama-7 / 130 / ATCC MYA-4618 / FGSC 9003)</name>
    <name type="common">Inky cap fungus</name>
    <name type="synonym">Hormographiella aspergillata</name>
    <dbReference type="NCBI Taxonomy" id="240176"/>
    <lineage>
        <taxon>Eukaryota</taxon>
        <taxon>Fungi</taxon>
        <taxon>Dikarya</taxon>
        <taxon>Basidiomycota</taxon>
        <taxon>Agaricomycotina</taxon>
        <taxon>Agaricomycetes</taxon>
        <taxon>Agaricomycetidae</taxon>
        <taxon>Agaricales</taxon>
        <taxon>Agaricineae</taxon>
        <taxon>Psathyrellaceae</taxon>
        <taxon>Coprinopsis</taxon>
    </lineage>
</organism>
<proteinExistence type="predicted"/>
<keyword evidence="3" id="KW-0863">Zinc-finger</keyword>
<evidence type="ECO:0008006" key="9">
    <source>
        <dbReference type="Google" id="ProtNLM"/>
    </source>
</evidence>
<dbReference type="GeneID" id="6011506"/>
<comment type="caution">
    <text evidence="7">The sequence shown here is derived from an EMBL/GenBank/DDBJ whole genome shotgun (WGS) entry which is preliminary data.</text>
</comment>
<evidence type="ECO:0000256" key="6">
    <source>
        <dbReference type="SAM" id="MobiDB-lite"/>
    </source>
</evidence>
<feature type="compositionally biased region" description="Polar residues" evidence="6">
    <location>
        <begin position="50"/>
        <end position="67"/>
    </location>
</feature>
<feature type="compositionally biased region" description="Acidic residues" evidence="6">
    <location>
        <begin position="380"/>
        <end position="406"/>
    </location>
</feature>
<keyword evidence="2" id="KW-0479">Metal-binding</keyword>
<evidence type="ECO:0000256" key="4">
    <source>
        <dbReference type="ARBA" id="ARBA00022833"/>
    </source>
</evidence>
<protein>
    <recommendedName>
        <fullName evidence="9">HAT C-terminal dimerisation domain-containing protein</fullName>
    </recommendedName>
</protein>
<evidence type="ECO:0000256" key="3">
    <source>
        <dbReference type="ARBA" id="ARBA00022771"/>
    </source>
</evidence>
<gene>
    <name evidence="7" type="ORF">CC1G_13353</name>
</gene>
<dbReference type="SUPFAM" id="SSF53098">
    <property type="entry name" value="Ribonuclease H-like"/>
    <property type="match status" value="1"/>
</dbReference>
<dbReference type="InterPro" id="IPR012337">
    <property type="entry name" value="RNaseH-like_sf"/>
</dbReference>
<evidence type="ECO:0000256" key="2">
    <source>
        <dbReference type="ARBA" id="ARBA00022723"/>
    </source>
</evidence>
<dbReference type="Proteomes" id="UP000001861">
    <property type="component" value="Unassembled WGS sequence"/>
</dbReference>
<evidence type="ECO:0000256" key="1">
    <source>
        <dbReference type="ARBA" id="ARBA00004123"/>
    </source>
</evidence>
<dbReference type="PANTHER" id="PTHR46481:SF10">
    <property type="entry name" value="ZINC FINGER BED DOMAIN-CONTAINING PROTEIN 39"/>
    <property type="match status" value="1"/>
</dbReference>
<evidence type="ECO:0000313" key="8">
    <source>
        <dbReference type="Proteomes" id="UP000001861"/>
    </source>
</evidence>
<comment type="subcellular location">
    <subcellularLocation>
        <location evidence="1">Nucleus</location>
    </subcellularLocation>
</comment>
<evidence type="ECO:0000256" key="5">
    <source>
        <dbReference type="ARBA" id="ARBA00023242"/>
    </source>
</evidence>
<dbReference type="OrthoDB" id="3251057at2759"/>
<reference evidence="7 8" key="1">
    <citation type="journal article" date="2010" name="Proc. Natl. Acad. Sci. U.S.A.">
        <title>Insights into evolution of multicellular fungi from the assembled chromosomes of the mushroom Coprinopsis cinerea (Coprinus cinereus).</title>
        <authorList>
            <person name="Stajich J.E."/>
            <person name="Wilke S.K."/>
            <person name="Ahren D."/>
            <person name="Au C.H."/>
            <person name="Birren B.W."/>
            <person name="Borodovsky M."/>
            <person name="Burns C."/>
            <person name="Canback B."/>
            <person name="Casselton L.A."/>
            <person name="Cheng C.K."/>
            <person name="Deng J."/>
            <person name="Dietrich F.S."/>
            <person name="Fargo D.C."/>
            <person name="Farman M.L."/>
            <person name="Gathman A.C."/>
            <person name="Goldberg J."/>
            <person name="Guigo R."/>
            <person name="Hoegger P.J."/>
            <person name="Hooker J.B."/>
            <person name="Huggins A."/>
            <person name="James T.Y."/>
            <person name="Kamada T."/>
            <person name="Kilaru S."/>
            <person name="Kodira C."/>
            <person name="Kues U."/>
            <person name="Kupfer D."/>
            <person name="Kwan H.S."/>
            <person name="Lomsadze A."/>
            <person name="Li W."/>
            <person name="Lilly W.W."/>
            <person name="Ma L.J."/>
            <person name="Mackey A.J."/>
            <person name="Manning G."/>
            <person name="Martin F."/>
            <person name="Muraguchi H."/>
            <person name="Natvig D.O."/>
            <person name="Palmerini H."/>
            <person name="Ramesh M.A."/>
            <person name="Rehmeyer C.J."/>
            <person name="Roe B.A."/>
            <person name="Shenoy N."/>
            <person name="Stanke M."/>
            <person name="Ter-Hovhannisyan V."/>
            <person name="Tunlid A."/>
            <person name="Velagapudi R."/>
            <person name="Vision T.J."/>
            <person name="Zeng Q."/>
            <person name="Zolan M.E."/>
            <person name="Pukkila P.J."/>
        </authorList>
    </citation>
    <scope>NUCLEOTIDE SEQUENCE [LARGE SCALE GENOMIC DNA]</scope>
    <source>
        <strain evidence="8">Okayama-7 / 130 / ATCC MYA-4618 / FGSC 9003</strain>
    </source>
</reference>
<dbReference type="AlphaFoldDB" id="A8NMU2"/>
<dbReference type="EMBL" id="AACS02000012">
    <property type="protein sequence ID" value="EAU86831.2"/>
    <property type="molecule type" value="Genomic_DNA"/>
</dbReference>
<dbReference type="PANTHER" id="PTHR46481">
    <property type="entry name" value="ZINC FINGER BED DOMAIN-CONTAINING PROTEIN 4"/>
    <property type="match status" value="1"/>
</dbReference>
<dbReference type="OMA" id="WIARRNQ"/>
<dbReference type="InParanoid" id="A8NMU2"/>
<dbReference type="RefSeq" id="XP_001834989.2">
    <property type="nucleotide sequence ID" value="XM_001834937.2"/>
</dbReference>
<dbReference type="VEuPathDB" id="FungiDB:CC1G_13353"/>
<accession>A8NMU2</accession>
<dbReference type="GO" id="GO:0005634">
    <property type="term" value="C:nucleus"/>
    <property type="evidence" value="ECO:0007669"/>
    <property type="project" value="UniProtKB-SubCell"/>
</dbReference>
<dbReference type="KEGG" id="cci:CC1G_13353"/>
<keyword evidence="8" id="KW-1185">Reference proteome</keyword>